<reference evidence="3 4" key="1">
    <citation type="submission" date="2012-03" db="EMBL/GenBank/DDBJ databases">
        <authorList>
            <person name="Harkins D.M."/>
            <person name="Madupu R."/>
            <person name="Durkin A.S."/>
            <person name="Torralba M."/>
            <person name="Methe B."/>
            <person name="Sutton G.G."/>
            <person name="Nelson K.E."/>
        </authorList>
    </citation>
    <scope>NUCLEOTIDE SEQUENCE [LARGE SCALE GENOMIC DNA]</scope>
    <source>
        <strain evidence="3 4">CCUG 2042</strain>
    </source>
</reference>
<dbReference type="eggNOG" id="COG0526">
    <property type="taxonomic scope" value="Bacteria"/>
</dbReference>
<keyword evidence="4" id="KW-1185">Reference proteome</keyword>
<dbReference type="InterPro" id="IPR050553">
    <property type="entry name" value="Thioredoxin_ResA/DsbE_sf"/>
</dbReference>
<protein>
    <submittedName>
        <fullName evidence="3">Redoxin</fullName>
    </submittedName>
</protein>
<gene>
    <name evidence="3" type="ORF">HMPREF1052_0225</name>
</gene>
<dbReference type="AlphaFoldDB" id="I3DIJ0"/>
<dbReference type="SUPFAM" id="SSF52833">
    <property type="entry name" value="Thioredoxin-like"/>
    <property type="match status" value="1"/>
</dbReference>
<evidence type="ECO:0000313" key="4">
    <source>
        <dbReference type="Proteomes" id="UP000006457"/>
    </source>
</evidence>
<evidence type="ECO:0000313" key="3">
    <source>
        <dbReference type="EMBL" id="EIJ71533.1"/>
    </source>
</evidence>
<dbReference type="RefSeq" id="WP_005759110.1">
    <property type="nucleotide sequence ID" value="NZ_AJSX01000007.1"/>
</dbReference>
<feature type="chain" id="PRO_5003669950" evidence="1">
    <location>
        <begin position="19"/>
        <end position="158"/>
    </location>
</feature>
<accession>I3DIJ0</accession>
<dbReference type="OrthoDB" id="9799347at2"/>
<dbReference type="Pfam" id="PF08534">
    <property type="entry name" value="Redoxin"/>
    <property type="match status" value="1"/>
</dbReference>
<proteinExistence type="predicted"/>
<sequence>MKKLLGLITILFSLNAFADTEKNMSGIQLKDLNNNIVTLDKYKGKNLYIKMWASWCPICLAGLAEIDELSAEPNKTFEVITIVSPNQKGEKSTEKFIEWYKGLDYKNITVLLDESGELIKQAKVKGYPFNLILDDALNLKKTIPGHLESKKIAGYFIM</sequence>
<dbReference type="CDD" id="cd02966">
    <property type="entry name" value="TlpA_like_family"/>
    <property type="match status" value="1"/>
</dbReference>
<dbReference type="InterPro" id="IPR013740">
    <property type="entry name" value="Redoxin"/>
</dbReference>
<feature type="domain" description="Thioredoxin" evidence="2">
    <location>
        <begin position="18"/>
        <end position="145"/>
    </location>
</feature>
<dbReference type="GO" id="GO:0016491">
    <property type="term" value="F:oxidoreductase activity"/>
    <property type="evidence" value="ECO:0007669"/>
    <property type="project" value="InterPro"/>
</dbReference>
<comment type="caution">
    <text evidence="3">The sequence shown here is derived from an EMBL/GenBank/DDBJ whole genome shotgun (WGS) entry which is preliminary data.</text>
</comment>
<dbReference type="PATRIC" id="fig|1095749.3.peg.459"/>
<dbReference type="EMBL" id="AJSX01000007">
    <property type="protein sequence ID" value="EIJ71533.1"/>
    <property type="molecule type" value="Genomic_DNA"/>
</dbReference>
<evidence type="ECO:0000256" key="1">
    <source>
        <dbReference type="SAM" id="SignalP"/>
    </source>
</evidence>
<keyword evidence="1" id="KW-0732">Signal</keyword>
<dbReference type="Proteomes" id="UP000006457">
    <property type="component" value="Unassembled WGS sequence"/>
</dbReference>
<dbReference type="InterPro" id="IPR036249">
    <property type="entry name" value="Thioredoxin-like_sf"/>
</dbReference>
<dbReference type="InterPro" id="IPR013766">
    <property type="entry name" value="Thioredoxin_domain"/>
</dbReference>
<dbReference type="PANTHER" id="PTHR42852">
    <property type="entry name" value="THIOL:DISULFIDE INTERCHANGE PROTEIN DSBE"/>
    <property type="match status" value="1"/>
</dbReference>
<dbReference type="PROSITE" id="PS51352">
    <property type="entry name" value="THIOREDOXIN_2"/>
    <property type="match status" value="1"/>
</dbReference>
<name>I3DIJ0_9PAST</name>
<feature type="signal peptide" evidence="1">
    <location>
        <begin position="1"/>
        <end position="18"/>
    </location>
</feature>
<dbReference type="Gene3D" id="3.40.30.10">
    <property type="entry name" value="Glutaredoxin"/>
    <property type="match status" value="1"/>
</dbReference>
<evidence type="ECO:0000259" key="2">
    <source>
        <dbReference type="PROSITE" id="PS51352"/>
    </source>
</evidence>
<dbReference type="PANTHER" id="PTHR42852:SF16">
    <property type="entry name" value="THIOL:DISULFIDE INTERCHANGE PROTEIN TLPA"/>
    <property type="match status" value="1"/>
</dbReference>
<organism evidence="3 4">
    <name type="scientific">Pasteurella bettyae CCUG 2042</name>
    <dbReference type="NCBI Taxonomy" id="1095749"/>
    <lineage>
        <taxon>Bacteria</taxon>
        <taxon>Pseudomonadati</taxon>
        <taxon>Pseudomonadota</taxon>
        <taxon>Gammaproteobacteria</taxon>
        <taxon>Pasteurellales</taxon>
        <taxon>Pasteurellaceae</taxon>
        <taxon>Pasteurella</taxon>
    </lineage>
</organism>